<protein>
    <submittedName>
        <fullName evidence="1">Uncharacterized protein</fullName>
    </submittedName>
</protein>
<organism evidence="1 2">
    <name type="scientific">Thermoproteota archaeon</name>
    <dbReference type="NCBI Taxonomy" id="2056631"/>
    <lineage>
        <taxon>Archaea</taxon>
        <taxon>Thermoproteota</taxon>
    </lineage>
</organism>
<dbReference type="AlphaFoldDB" id="A0A497EN04"/>
<proteinExistence type="predicted"/>
<dbReference type="InterPro" id="IPR008965">
    <property type="entry name" value="CBM2/CBM3_carb-bd_dom_sf"/>
</dbReference>
<sequence>MHRDSRIPVTHGNGAIGLTGGYVSYEVAIELTGDSGGVDALQNIPGGELGARFAVGSSEIAGWNFVLPAGSSQDIPLEFATLRIARGGVPAKRVNPESFSVSIRDDDISCFPLEIANVGTAPLFFEITEEYLNGDHLMSEDTDRVKVLAMTDIMTPSLDEVFEFLGYDVTMTNGPVVFLDALSSGDYDIFVINYSMPITMDEFWAAVSDFVANGGSVVLSNPALDEVSDFGVWDGLGITVLDELAAPSPVSWTAPTHPIFNNPYGIPFVSEPINGVAMSVDEDGALGLAYYDHFSAPNNVAMALTADEKVVINSFIFNQERYKELLINQILYVSPRKDVPWLSVAHTNGVVPVGGTRVNSVCFDPRGLEVGMHYRAFLKLITNDPEEPVMYIPVEMVSHPEVLHTAEFMLPEHRRVVRGEEFELPITVNDMTGWNVNSVNMTLKLEGSGIMFEGIRWNRASGAPAAGWEVPNIEEHSTGTFKFSNFGTRSLEGEGILAYVRLVASRSARIGEIAHLYIEPVPRVNAEAEVDNFELGETYINIGARESTWLLSLVASEDGNKDTVTVGIHPEAPTNMTPTSIAFLPRVSGHLISMLSHWMLLIPD</sequence>
<evidence type="ECO:0000313" key="1">
    <source>
        <dbReference type="EMBL" id="RLE47456.1"/>
    </source>
</evidence>
<dbReference type="EMBL" id="QMQV01000125">
    <property type="protein sequence ID" value="RLE47456.1"/>
    <property type="molecule type" value="Genomic_DNA"/>
</dbReference>
<dbReference type="Proteomes" id="UP000278475">
    <property type="component" value="Unassembled WGS sequence"/>
</dbReference>
<dbReference type="SUPFAM" id="SSF49384">
    <property type="entry name" value="Carbohydrate-binding domain"/>
    <property type="match status" value="1"/>
</dbReference>
<reference evidence="1 2" key="1">
    <citation type="submission" date="2018-06" db="EMBL/GenBank/DDBJ databases">
        <title>Extensive metabolic versatility and redundancy in microbially diverse, dynamic hydrothermal sediments.</title>
        <authorList>
            <person name="Dombrowski N."/>
            <person name="Teske A."/>
            <person name="Baker B.J."/>
        </authorList>
    </citation>
    <scope>NUCLEOTIDE SEQUENCE [LARGE SCALE GENOMIC DNA]</scope>
    <source>
        <strain evidence="1">B66_G16</strain>
    </source>
</reference>
<comment type="caution">
    <text evidence="1">The sequence shown here is derived from an EMBL/GenBank/DDBJ whole genome shotgun (WGS) entry which is preliminary data.</text>
</comment>
<dbReference type="Gene3D" id="2.60.40.680">
    <property type="match status" value="1"/>
</dbReference>
<accession>A0A497EN04</accession>
<dbReference type="GO" id="GO:0030246">
    <property type="term" value="F:carbohydrate binding"/>
    <property type="evidence" value="ECO:0007669"/>
    <property type="project" value="InterPro"/>
</dbReference>
<name>A0A497EN04_9CREN</name>
<dbReference type="InterPro" id="IPR029062">
    <property type="entry name" value="Class_I_gatase-like"/>
</dbReference>
<gene>
    <name evidence="1" type="ORF">DRJ31_08840</name>
</gene>
<dbReference type="SUPFAM" id="SSF52317">
    <property type="entry name" value="Class I glutamine amidotransferase-like"/>
    <property type="match status" value="1"/>
</dbReference>
<evidence type="ECO:0000313" key="2">
    <source>
        <dbReference type="Proteomes" id="UP000278475"/>
    </source>
</evidence>